<dbReference type="AlphaFoldDB" id="A0A1T5B8X1"/>
<comment type="caution">
    <text evidence="7">Lacks conserved residue(s) required for the propagation of feature annotation.</text>
</comment>
<keyword evidence="3" id="KW-0645">Protease</keyword>
<proteinExistence type="inferred from homology"/>
<keyword evidence="5" id="KW-0862">Zinc</keyword>
<dbReference type="SUPFAM" id="SSF53187">
    <property type="entry name" value="Zn-dependent exopeptidases"/>
    <property type="match status" value="1"/>
</dbReference>
<dbReference type="PROSITE" id="PS52035">
    <property type="entry name" value="PEPTIDASE_M14"/>
    <property type="match status" value="1"/>
</dbReference>
<evidence type="ECO:0000256" key="3">
    <source>
        <dbReference type="ARBA" id="ARBA00022670"/>
    </source>
</evidence>
<feature type="domain" description="Peptidase M14" evidence="9">
    <location>
        <begin position="37"/>
        <end position="304"/>
    </location>
</feature>
<dbReference type="EMBL" id="FUYR01000001">
    <property type="protein sequence ID" value="SKB43666.1"/>
    <property type="molecule type" value="Genomic_DNA"/>
</dbReference>
<evidence type="ECO:0000313" key="10">
    <source>
        <dbReference type="EMBL" id="SKB43666.1"/>
    </source>
</evidence>
<dbReference type="PANTHER" id="PTHR11705">
    <property type="entry name" value="PROTEASE FAMILY M14 CARBOXYPEPTIDASE A,B"/>
    <property type="match status" value="1"/>
</dbReference>
<name>A0A1T5B8X1_9SPHI</name>
<reference evidence="11" key="1">
    <citation type="submission" date="2017-02" db="EMBL/GenBank/DDBJ databases">
        <authorList>
            <person name="Varghese N."/>
            <person name="Submissions S."/>
        </authorList>
    </citation>
    <scope>NUCLEOTIDE SEQUENCE [LARGE SCALE GENOMIC DNA]</scope>
    <source>
        <strain evidence="11">DSM 22385</strain>
    </source>
</reference>
<organism evidence="10 11">
    <name type="scientific">Daejeonella lutea</name>
    <dbReference type="NCBI Taxonomy" id="572036"/>
    <lineage>
        <taxon>Bacteria</taxon>
        <taxon>Pseudomonadati</taxon>
        <taxon>Bacteroidota</taxon>
        <taxon>Sphingobacteriia</taxon>
        <taxon>Sphingobacteriales</taxon>
        <taxon>Sphingobacteriaceae</taxon>
        <taxon>Daejeonella</taxon>
    </lineage>
</organism>
<comment type="cofactor">
    <cofactor evidence="1">
        <name>Zn(2+)</name>
        <dbReference type="ChEBI" id="CHEBI:29105"/>
    </cofactor>
</comment>
<evidence type="ECO:0000256" key="8">
    <source>
        <dbReference type="SAM" id="SignalP"/>
    </source>
</evidence>
<keyword evidence="8" id="KW-0732">Signal</keyword>
<evidence type="ECO:0000256" key="7">
    <source>
        <dbReference type="PROSITE-ProRule" id="PRU01379"/>
    </source>
</evidence>
<evidence type="ECO:0000256" key="2">
    <source>
        <dbReference type="ARBA" id="ARBA00005988"/>
    </source>
</evidence>
<evidence type="ECO:0000256" key="6">
    <source>
        <dbReference type="ARBA" id="ARBA00023049"/>
    </source>
</evidence>
<gene>
    <name evidence="10" type="ORF">SAMN05661099_1436</name>
</gene>
<dbReference type="GO" id="GO:0004181">
    <property type="term" value="F:metallocarboxypeptidase activity"/>
    <property type="evidence" value="ECO:0007669"/>
    <property type="project" value="InterPro"/>
</dbReference>
<dbReference type="InterPro" id="IPR000834">
    <property type="entry name" value="Peptidase_M14"/>
</dbReference>
<dbReference type="Gene3D" id="3.40.630.10">
    <property type="entry name" value="Zn peptidases"/>
    <property type="match status" value="1"/>
</dbReference>
<evidence type="ECO:0000256" key="5">
    <source>
        <dbReference type="ARBA" id="ARBA00022833"/>
    </source>
</evidence>
<dbReference type="GO" id="GO:0008270">
    <property type="term" value="F:zinc ion binding"/>
    <property type="evidence" value="ECO:0007669"/>
    <property type="project" value="InterPro"/>
</dbReference>
<evidence type="ECO:0000259" key="9">
    <source>
        <dbReference type="PROSITE" id="PS52035"/>
    </source>
</evidence>
<dbReference type="GO" id="GO:0005615">
    <property type="term" value="C:extracellular space"/>
    <property type="evidence" value="ECO:0007669"/>
    <property type="project" value="TreeGrafter"/>
</dbReference>
<feature type="signal peptide" evidence="8">
    <location>
        <begin position="1"/>
        <end position="19"/>
    </location>
</feature>
<dbReference type="PANTHER" id="PTHR11705:SF143">
    <property type="entry name" value="SLL0236 PROTEIN"/>
    <property type="match status" value="1"/>
</dbReference>
<dbReference type="GO" id="GO:0006508">
    <property type="term" value="P:proteolysis"/>
    <property type="evidence" value="ECO:0007669"/>
    <property type="project" value="UniProtKB-KW"/>
</dbReference>
<sequence length="494" mass="55738">MKIRLLVFFNLMLVTSHIAMCQSSSQNSVAIEKIWGQYDKYKEPAIKNRFMKHAEMMPLIQKHVDSKLLSKEEIGKSVRGRSINHLTAGRGKTKVLLWSQMHGDESTATMALFDVFNFLSSNDDNNELKRLILDNLELHFVPMLNPDGAQAWKRRNDLEIDINRDARMQVTPEGRALMGLAKKLQPQIGFNLHDQNYLYSSGRSKNSATISFLAPAYNYPKDMNAVRKRATQIILSMNKALQSKSPGNVAKYNDDFDPRCFGDTFQGMGISTILIESGGYYHDPEKQFIRKLNFLALLTAFESIAKGSFEKEDIKDYDAIPENDNSLYDVFVKNVMITKEGQEFITHLGVNRSQIRASDNSAMTYSGRIAEIGDQELVFGYDEIDASGLKFTPAKVKTMTRAEWDRLTPQQELDLIKEGYLFVKWSDGQSPTGAIKNRLLNLTNNAENTVQSASIGQNAQFLLSKDGKPVFAVVNGYKVDLSQPAKVLVNTYGY</sequence>
<protein>
    <submittedName>
        <fullName evidence="10">Zinc carboxypeptidase</fullName>
    </submittedName>
</protein>
<dbReference type="RefSeq" id="WP_245803475.1">
    <property type="nucleotide sequence ID" value="NZ_FUYR01000001.1"/>
</dbReference>
<keyword evidence="10" id="KW-0121">Carboxypeptidase</keyword>
<feature type="chain" id="PRO_5012685004" evidence="8">
    <location>
        <begin position="20"/>
        <end position="494"/>
    </location>
</feature>
<comment type="similarity">
    <text evidence="2 7">Belongs to the peptidase M14 family.</text>
</comment>
<dbReference type="Proteomes" id="UP000189981">
    <property type="component" value="Unassembled WGS sequence"/>
</dbReference>
<evidence type="ECO:0000256" key="1">
    <source>
        <dbReference type="ARBA" id="ARBA00001947"/>
    </source>
</evidence>
<dbReference type="Pfam" id="PF00246">
    <property type="entry name" value="Peptidase_M14"/>
    <property type="match status" value="1"/>
</dbReference>
<keyword evidence="6" id="KW-0482">Metalloprotease</keyword>
<accession>A0A1T5B8X1</accession>
<keyword evidence="11" id="KW-1185">Reference proteome</keyword>
<evidence type="ECO:0000313" key="11">
    <source>
        <dbReference type="Proteomes" id="UP000189981"/>
    </source>
</evidence>
<dbReference type="STRING" id="572036.SAMN05661099_1436"/>
<keyword evidence="4" id="KW-0378">Hydrolase</keyword>
<evidence type="ECO:0000256" key="4">
    <source>
        <dbReference type="ARBA" id="ARBA00022801"/>
    </source>
</evidence>